<evidence type="ECO:0000313" key="6">
    <source>
        <dbReference type="EMBL" id="MBK1667092.1"/>
    </source>
</evidence>
<evidence type="ECO:0000256" key="1">
    <source>
        <dbReference type="ARBA" id="ARBA00005417"/>
    </source>
</evidence>
<accession>A0ABS1D9L6</accession>
<dbReference type="InterPro" id="IPR027417">
    <property type="entry name" value="P-loop_NTPase"/>
</dbReference>
<dbReference type="InterPro" id="IPR003593">
    <property type="entry name" value="AAA+_ATPase"/>
</dbReference>
<feature type="domain" description="ABC transporter" evidence="5">
    <location>
        <begin position="8"/>
        <end position="237"/>
    </location>
</feature>
<evidence type="ECO:0000256" key="3">
    <source>
        <dbReference type="ARBA" id="ARBA00022741"/>
    </source>
</evidence>
<dbReference type="CDD" id="cd03230">
    <property type="entry name" value="ABC_DR_subfamily_A"/>
    <property type="match status" value="1"/>
</dbReference>
<proteinExistence type="inferred from homology"/>
<dbReference type="GO" id="GO:0005524">
    <property type="term" value="F:ATP binding"/>
    <property type="evidence" value="ECO:0007669"/>
    <property type="project" value="UniProtKB-KW"/>
</dbReference>
<dbReference type="PROSITE" id="PS50893">
    <property type="entry name" value="ABC_TRANSPORTER_2"/>
    <property type="match status" value="1"/>
</dbReference>
<dbReference type="Proteomes" id="UP001296873">
    <property type="component" value="Unassembled WGS sequence"/>
</dbReference>
<dbReference type="SUPFAM" id="SSF52540">
    <property type="entry name" value="P-loop containing nucleoside triphosphate hydrolases"/>
    <property type="match status" value="1"/>
</dbReference>
<sequence>MEERSTLIEADGLQRFFGPTQAVQDFSFQLERGEILGFLGVNGAGKTTTMEMLTGNLAPSGGRIELNGCDLLDNPRPAKASVGYLPETLPLYTTMTVDAYLRFCARLNRVPKADLDEAVATAMRRCGLEDVAERVIANLSRGYKQRVGLAQAIVHDPEVLILDEPTKGLDPIQVREIRQLIRELGKSHSVILSSHVLPEVEAICTRVQIIHEGRLVLAEDVSALRARMQHSSLLLGGRALPAPESVQGIQGVERVERLDDGRLRVFHDTQSDTAEQIVARAASEGWGLWELTPERKSLEQVFVDLTGASESEVQDTNEEMAA</sequence>
<organism evidence="6 7">
    <name type="scientific">Rhodovibrio sodomensis</name>
    <dbReference type="NCBI Taxonomy" id="1088"/>
    <lineage>
        <taxon>Bacteria</taxon>
        <taxon>Pseudomonadati</taxon>
        <taxon>Pseudomonadota</taxon>
        <taxon>Alphaproteobacteria</taxon>
        <taxon>Rhodospirillales</taxon>
        <taxon>Rhodovibrionaceae</taxon>
        <taxon>Rhodovibrio</taxon>
    </lineage>
</organism>
<dbReference type="EMBL" id="NRRL01000004">
    <property type="protein sequence ID" value="MBK1667092.1"/>
    <property type="molecule type" value="Genomic_DNA"/>
</dbReference>
<keyword evidence="3" id="KW-0547">Nucleotide-binding</keyword>
<gene>
    <name evidence="6" type="ORF">CKO28_03405</name>
</gene>
<dbReference type="Pfam" id="PF00005">
    <property type="entry name" value="ABC_tran"/>
    <property type="match status" value="1"/>
</dbReference>
<keyword evidence="2" id="KW-0813">Transport</keyword>
<protein>
    <submittedName>
        <fullName evidence="6">ABC transporter ATP-binding protein</fullName>
    </submittedName>
</protein>
<name>A0ABS1D9L6_9PROT</name>
<reference evidence="6 7" key="1">
    <citation type="journal article" date="2020" name="Microorganisms">
        <title>Osmotic Adaptation and Compatible Solute Biosynthesis of Phototrophic Bacteria as Revealed from Genome Analyses.</title>
        <authorList>
            <person name="Imhoff J.F."/>
            <person name="Rahn T."/>
            <person name="Kunzel S."/>
            <person name="Keller A."/>
            <person name="Neulinger S.C."/>
        </authorList>
    </citation>
    <scope>NUCLEOTIDE SEQUENCE [LARGE SCALE GENOMIC DNA]</scope>
    <source>
        <strain evidence="6 7">DSM 9895</strain>
    </source>
</reference>
<dbReference type="SMART" id="SM00382">
    <property type="entry name" value="AAA"/>
    <property type="match status" value="1"/>
</dbReference>
<keyword evidence="7" id="KW-1185">Reference proteome</keyword>
<dbReference type="InterPro" id="IPR003439">
    <property type="entry name" value="ABC_transporter-like_ATP-bd"/>
</dbReference>
<evidence type="ECO:0000313" key="7">
    <source>
        <dbReference type="Proteomes" id="UP001296873"/>
    </source>
</evidence>
<dbReference type="PANTHER" id="PTHR43335:SF4">
    <property type="entry name" value="ABC TRANSPORTER, ATP-BINDING PROTEIN"/>
    <property type="match status" value="1"/>
</dbReference>
<comment type="caution">
    <text evidence="6">The sequence shown here is derived from an EMBL/GenBank/DDBJ whole genome shotgun (WGS) entry which is preliminary data.</text>
</comment>
<dbReference type="PANTHER" id="PTHR43335">
    <property type="entry name" value="ABC TRANSPORTER, ATP-BINDING PROTEIN"/>
    <property type="match status" value="1"/>
</dbReference>
<evidence type="ECO:0000256" key="4">
    <source>
        <dbReference type="ARBA" id="ARBA00022840"/>
    </source>
</evidence>
<dbReference type="Gene3D" id="3.40.50.300">
    <property type="entry name" value="P-loop containing nucleotide triphosphate hydrolases"/>
    <property type="match status" value="1"/>
</dbReference>
<evidence type="ECO:0000256" key="2">
    <source>
        <dbReference type="ARBA" id="ARBA00022448"/>
    </source>
</evidence>
<comment type="similarity">
    <text evidence="1">Belongs to the ABC transporter superfamily.</text>
</comment>
<keyword evidence="4 6" id="KW-0067">ATP-binding</keyword>
<dbReference type="RefSeq" id="WP_200339152.1">
    <property type="nucleotide sequence ID" value="NZ_NRRL01000004.1"/>
</dbReference>
<evidence type="ECO:0000259" key="5">
    <source>
        <dbReference type="PROSITE" id="PS50893"/>
    </source>
</evidence>